<evidence type="ECO:0000259" key="7">
    <source>
        <dbReference type="SMART" id="SM01372"/>
    </source>
</evidence>
<accession>A0A835T719</accession>
<dbReference type="InterPro" id="IPR032198">
    <property type="entry name" value="E2F_CC-MB"/>
</dbReference>
<dbReference type="Proteomes" id="UP000613740">
    <property type="component" value="Unassembled WGS sequence"/>
</dbReference>
<keyword evidence="2 5" id="KW-0805">Transcription regulation</keyword>
<feature type="region of interest" description="Disordered" evidence="6">
    <location>
        <begin position="348"/>
        <end position="403"/>
    </location>
</feature>
<dbReference type="PANTHER" id="PTHR12081:SF18">
    <property type="entry name" value="TRANSCRIPTION FACTOR E2F2-RELATED"/>
    <property type="match status" value="1"/>
</dbReference>
<feature type="compositionally biased region" description="Low complexity" evidence="6">
    <location>
        <begin position="348"/>
        <end position="375"/>
    </location>
</feature>
<dbReference type="GO" id="GO:0000981">
    <property type="term" value="F:DNA-binding transcription factor activity, RNA polymerase II-specific"/>
    <property type="evidence" value="ECO:0007669"/>
    <property type="project" value="TreeGrafter"/>
</dbReference>
<dbReference type="Pfam" id="PF02319">
    <property type="entry name" value="WHD_E2F_TDP"/>
    <property type="match status" value="1"/>
</dbReference>
<evidence type="ECO:0000256" key="5">
    <source>
        <dbReference type="RuleBase" id="RU003796"/>
    </source>
</evidence>
<gene>
    <name evidence="8" type="ORF">HYH02_012903</name>
</gene>
<dbReference type="InterPro" id="IPR037241">
    <property type="entry name" value="E2F-DP_heterodim"/>
</dbReference>
<dbReference type="SUPFAM" id="SSF46785">
    <property type="entry name" value="Winged helix' DNA-binding domain"/>
    <property type="match status" value="1"/>
</dbReference>
<dbReference type="OrthoDB" id="1743261at2759"/>
<dbReference type="InterPro" id="IPR015633">
    <property type="entry name" value="E2F"/>
</dbReference>
<comment type="subcellular location">
    <subcellularLocation>
        <location evidence="5">Nucleus</location>
    </subcellularLocation>
</comment>
<keyword evidence="3 5" id="KW-0238">DNA-binding</keyword>
<keyword evidence="9" id="KW-1185">Reference proteome</keyword>
<dbReference type="Pfam" id="PF16421">
    <property type="entry name" value="E2F_CC-MB"/>
    <property type="match status" value="1"/>
</dbReference>
<feature type="compositionally biased region" description="Gly residues" evidence="6">
    <location>
        <begin position="287"/>
        <end position="303"/>
    </location>
</feature>
<dbReference type="GO" id="GO:0090575">
    <property type="term" value="C:RNA polymerase II transcription regulator complex"/>
    <property type="evidence" value="ECO:0007669"/>
    <property type="project" value="TreeGrafter"/>
</dbReference>
<feature type="compositionally biased region" description="Basic and acidic residues" evidence="6">
    <location>
        <begin position="33"/>
        <end position="42"/>
    </location>
</feature>
<dbReference type="SMART" id="SM01372">
    <property type="entry name" value="E2F_TDP"/>
    <property type="match status" value="1"/>
</dbReference>
<dbReference type="CDD" id="cd14660">
    <property type="entry name" value="E2F_DD"/>
    <property type="match status" value="1"/>
</dbReference>
<evidence type="ECO:0000313" key="9">
    <source>
        <dbReference type="Proteomes" id="UP000613740"/>
    </source>
</evidence>
<evidence type="ECO:0000256" key="6">
    <source>
        <dbReference type="SAM" id="MobiDB-lite"/>
    </source>
</evidence>
<reference evidence="8" key="1">
    <citation type="journal article" date="2020" name="bioRxiv">
        <title>Comparative genomics of Chlamydomonas.</title>
        <authorList>
            <person name="Craig R.J."/>
            <person name="Hasan A.R."/>
            <person name="Ness R.W."/>
            <person name="Keightley P.D."/>
        </authorList>
    </citation>
    <scope>NUCLEOTIDE SEQUENCE</scope>
    <source>
        <strain evidence="8">CCAP 11/173</strain>
    </source>
</reference>
<comment type="similarity">
    <text evidence="1 5">Belongs to the E2F/DP family.</text>
</comment>
<evidence type="ECO:0000256" key="1">
    <source>
        <dbReference type="ARBA" id="ARBA00010940"/>
    </source>
</evidence>
<organism evidence="8 9">
    <name type="scientific">Chlamydomonas schloesseri</name>
    <dbReference type="NCBI Taxonomy" id="2026947"/>
    <lineage>
        <taxon>Eukaryota</taxon>
        <taxon>Viridiplantae</taxon>
        <taxon>Chlorophyta</taxon>
        <taxon>core chlorophytes</taxon>
        <taxon>Chlorophyceae</taxon>
        <taxon>CS clade</taxon>
        <taxon>Chlamydomonadales</taxon>
        <taxon>Chlamydomonadaceae</taxon>
        <taxon>Chlamydomonas</taxon>
    </lineage>
</organism>
<feature type="compositionally biased region" description="Low complexity" evidence="6">
    <location>
        <begin position="312"/>
        <end position="326"/>
    </location>
</feature>
<dbReference type="SUPFAM" id="SSF144074">
    <property type="entry name" value="E2F-DP heterodimerization region"/>
    <property type="match status" value="1"/>
</dbReference>
<evidence type="ECO:0000256" key="4">
    <source>
        <dbReference type="ARBA" id="ARBA00023163"/>
    </source>
</evidence>
<proteinExistence type="inferred from homology"/>
<dbReference type="GO" id="GO:0046983">
    <property type="term" value="F:protein dimerization activity"/>
    <property type="evidence" value="ECO:0007669"/>
    <property type="project" value="InterPro"/>
</dbReference>
<sequence>MSKRHADTSYEAPAKRHQAARGDDSGDDDEDYEPRGRHRGADPDDQEQSSYGGGDDDDDDRQSSEQHTASRSVKRKAGRAAGSPGSHTGGCRYDSSLGMLTKKFLNLINTARDGILDLNQAAETLKVQKRRIYDITNVLEGVGLIEKKSKNNIRWKGAGDGSRGGDADPDLDRLRADMHVLDDQERELDENIRFMTSAIQALSENPLNKPRLYVTDEDVMGLPCFANDTIFAVKAPPGTTLEVPDPREAADPRDGQMRYRIVLRSTKGPIDVYLVQHTNNVGTTSQQGGGGGGGQGGGGGGGQQPSASAEPAGSTVGPAGAAGAGAMSAGAIGAGVAAAAAAAAAAGGAPAASGPAGSAPAAAAAAAVKQEPPQQHQEHQQPPQPQQPPQQPPAVRAPLPGLAGQGVISPPAFHFLPGGNTPLSAMGAGAHNFFAPGAPLSPNAADLAALAAGFAGPGPGGAAGRVSGLIPGGGPAGAPGGGLGPNGLGGHGGVMELDPGANWYDQPGDAAGGGVGGNSLAAFYGMDNDNFFAEL</sequence>
<comment type="caution">
    <text evidence="8">The sequence shown here is derived from an EMBL/GenBank/DDBJ whole genome shotgun (WGS) entry which is preliminary data.</text>
</comment>
<dbReference type="GO" id="GO:0000978">
    <property type="term" value="F:RNA polymerase II cis-regulatory region sequence-specific DNA binding"/>
    <property type="evidence" value="ECO:0007669"/>
    <property type="project" value="InterPro"/>
</dbReference>
<dbReference type="EMBL" id="JAEHOD010000065">
    <property type="protein sequence ID" value="KAG2432771.1"/>
    <property type="molecule type" value="Genomic_DNA"/>
</dbReference>
<keyword evidence="5" id="KW-0539">Nucleus</keyword>
<name>A0A835T719_9CHLO</name>
<feature type="compositionally biased region" description="Pro residues" evidence="6">
    <location>
        <begin position="382"/>
        <end position="392"/>
    </location>
</feature>
<dbReference type="InterPro" id="IPR003316">
    <property type="entry name" value="E2F_WHTH_DNA-bd_dom"/>
</dbReference>
<feature type="domain" description="E2F/DP family winged-helix DNA-binding" evidence="7">
    <location>
        <begin position="92"/>
        <end position="157"/>
    </location>
</feature>
<dbReference type="Gene3D" id="1.10.10.10">
    <property type="entry name" value="Winged helix-like DNA-binding domain superfamily/Winged helix DNA-binding domain"/>
    <property type="match status" value="1"/>
</dbReference>
<dbReference type="PANTHER" id="PTHR12081">
    <property type="entry name" value="TRANSCRIPTION FACTOR E2F"/>
    <property type="match status" value="1"/>
</dbReference>
<feature type="region of interest" description="Disordered" evidence="6">
    <location>
        <begin position="281"/>
        <end position="326"/>
    </location>
</feature>
<keyword evidence="4 5" id="KW-0804">Transcription</keyword>
<dbReference type="InterPro" id="IPR036388">
    <property type="entry name" value="WH-like_DNA-bd_sf"/>
</dbReference>
<evidence type="ECO:0000313" key="8">
    <source>
        <dbReference type="EMBL" id="KAG2432771.1"/>
    </source>
</evidence>
<dbReference type="FunFam" id="1.10.10.10:FF:000008">
    <property type="entry name" value="E2F transcription factor 1"/>
    <property type="match status" value="1"/>
</dbReference>
<protein>
    <recommendedName>
        <fullName evidence="7">E2F/DP family winged-helix DNA-binding domain-containing protein</fullName>
    </recommendedName>
</protein>
<evidence type="ECO:0000256" key="3">
    <source>
        <dbReference type="ARBA" id="ARBA00023125"/>
    </source>
</evidence>
<dbReference type="AlphaFoldDB" id="A0A835T719"/>
<evidence type="ECO:0000256" key="2">
    <source>
        <dbReference type="ARBA" id="ARBA00023015"/>
    </source>
</evidence>
<dbReference type="Gene3D" id="6.10.250.540">
    <property type="match status" value="1"/>
</dbReference>
<dbReference type="InterPro" id="IPR036390">
    <property type="entry name" value="WH_DNA-bd_sf"/>
</dbReference>
<feature type="region of interest" description="Disordered" evidence="6">
    <location>
        <begin position="1"/>
        <end position="93"/>
    </location>
</feature>